<dbReference type="EMBL" id="CP023566">
    <property type="protein sequence ID" value="AWZ41293.1"/>
    <property type="molecule type" value="Genomic_DNA"/>
</dbReference>
<dbReference type="KEGG" id="lmur:CPS94_01665"/>
<dbReference type="Proteomes" id="UP000250143">
    <property type="component" value="Chromosome"/>
</dbReference>
<evidence type="ECO:0000313" key="2">
    <source>
        <dbReference type="EMBL" id="AWZ41293.1"/>
    </source>
</evidence>
<evidence type="ECO:0000313" key="1">
    <source>
        <dbReference type="EMBL" id="AWZ37713.1"/>
    </source>
</evidence>
<dbReference type="GeneID" id="48465827"/>
<evidence type="ECO:0000313" key="3">
    <source>
        <dbReference type="Proteomes" id="UP000250143"/>
    </source>
</evidence>
<dbReference type="EMBL" id="CP023565">
    <property type="protein sequence ID" value="AWZ37713.1"/>
    <property type="molecule type" value="Genomic_DNA"/>
</dbReference>
<gene>
    <name evidence="2" type="ORF">CPQ89_09790</name>
    <name evidence="1" type="ORF">CPS94_01665</name>
</gene>
<dbReference type="RefSeq" id="WP_112195537.1">
    <property type="nucleotide sequence ID" value="NZ_CP023565.1"/>
</dbReference>
<accession>A0AAD0KWT4</accession>
<organism evidence="1 4">
    <name type="scientific">Ligilactobacillus murinus</name>
    <dbReference type="NCBI Taxonomy" id="1622"/>
    <lineage>
        <taxon>Bacteria</taxon>
        <taxon>Bacillati</taxon>
        <taxon>Bacillota</taxon>
        <taxon>Bacilli</taxon>
        <taxon>Lactobacillales</taxon>
        <taxon>Lactobacillaceae</taxon>
        <taxon>Ligilactobacillus</taxon>
    </lineage>
</organism>
<evidence type="ECO:0000313" key="4">
    <source>
        <dbReference type="Proteomes" id="UP000250153"/>
    </source>
</evidence>
<name>A0AAD0KWT4_9LACO</name>
<dbReference type="AlphaFoldDB" id="A0AAD0KWT4"/>
<reference evidence="3 4" key="1">
    <citation type="submission" date="2017-09" db="EMBL/GenBank/DDBJ databases">
        <title>Predominant Lactobacillus spp. isolated from feces of mice subjected to short-term calorie restriction.</title>
        <authorList>
            <person name="Zhang C."/>
            <person name="Zhao L."/>
            <person name="Pan F."/>
        </authorList>
    </citation>
    <scope>NUCLEOTIDE SEQUENCE [LARGE SCALE GENOMIC DNA]</scope>
    <source>
        <strain evidence="2 3">CR141</strain>
        <strain evidence="1 4">CR147</strain>
    </source>
</reference>
<sequence length="106" mass="11698">MNDKDFEELAQGLFGLDAETLQEKLTEDKPTKAKDRELTLQLADGALEYYGFKNTLIVAEDDEGFGLSMPENHIVAAHLILAALERAPLGTLEHVFLHFGKVGGKQ</sequence>
<dbReference type="Proteomes" id="UP000250153">
    <property type="component" value="Chromosome"/>
</dbReference>
<proteinExistence type="predicted"/>
<keyword evidence="3" id="KW-1185">Reference proteome</keyword>
<protein>
    <submittedName>
        <fullName evidence="1">Uncharacterized protein</fullName>
    </submittedName>
</protein>